<protein>
    <submittedName>
        <fullName evidence="1">Uncharacterized protein</fullName>
    </submittedName>
</protein>
<accession>A0A2C6L5D9</accession>
<keyword evidence="2" id="KW-1185">Reference proteome</keyword>
<dbReference type="EMBL" id="MIGC01000952">
    <property type="protein sequence ID" value="PHJ23887.1"/>
    <property type="molecule type" value="Genomic_DNA"/>
</dbReference>
<dbReference type="AlphaFoldDB" id="A0A2C6L5D9"/>
<dbReference type="VEuPathDB" id="ToxoDB:CSUI_002262"/>
<name>A0A2C6L5D9_9APIC</name>
<dbReference type="RefSeq" id="XP_067925561.1">
    <property type="nucleotide sequence ID" value="XM_068062464.1"/>
</dbReference>
<evidence type="ECO:0000313" key="1">
    <source>
        <dbReference type="EMBL" id="PHJ23887.1"/>
    </source>
</evidence>
<proteinExistence type="predicted"/>
<dbReference type="Proteomes" id="UP000221165">
    <property type="component" value="Unassembled WGS sequence"/>
</dbReference>
<evidence type="ECO:0000313" key="2">
    <source>
        <dbReference type="Proteomes" id="UP000221165"/>
    </source>
</evidence>
<sequence length="66" mass="8282">MDRSEIDQRQLRERTREREKDRERKCAYMQNCHREREIHKTCVYVCLVRRSCIEIWSERARDRAVV</sequence>
<dbReference type="GeneID" id="94425675"/>
<organism evidence="1 2">
    <name type="scientific">Cystoisospora suis</name>
    <dbReference type="NCBI Taxonomy" id="483139"/>
    <lineage>
        <taxon>Eukaryota</taxon>
        <taxon>Sar</taxon>
        <taxon>Alveolata</taxon>
        <taxon>Apicomplexa</taxon>
        <taxon>Conoidasida</taxon>
        <taxon>Coccidia</taxon>
        <taxon>Eucoccidiorida</taxon>
        <taxon>Eimeriorina</taxon>
        <taxon>Sarcocystidae</taxon>
        <taxon>Cystoisospora</taxon>
    </lineage>
</organism>
<reference evidence="1 2" key="1">
    <citation type="journal article" date="2017" name="Int. J. Parasitol.">
        <title>The genome of the protozoan parasite Cystoisospora suis and a reverse vaccinology approach to identify vaccine candidates.</title>
        <authorList>
            <person name="Palmieri N."/>
            <person name="Shrestha A."/>
            <person name="Ruttkowski B."/>
            <person name="Beck T."/>
            <person name="Vogl C."/>
            <person name="Tomley F."/>
            <person name="Blake D.P."/>
            <person name="Joachim A."/>
        </authorList>
    </citation>
    <scope>NUCLEOTIDE SEQUENCE [LARGE SCALE GENOMIC DNA]</scope>
    <source>
        <strain evidence="1 2">Wien I</strain>
    </source>
</reference>
<comment type="caution">
    <text evidence="1">The sequence shown here is derived from an EMBL/GenBank/DDBJ whole genome shotgun (WGS) entry which is preliminary data.</text>
</comment>
<gene>
    <name evidence="1" type="ORF">CSUI_002262</name>
</gene>